<gene>
    <name evidence="1" type="ORF">DR950_36085</name>
</gene>
<dbReference type="Proteomes" id="UP000263377">
    <property type="component" value="Unassembled WGS sequence"/>
</dbReference>
<dbReference type="AlphaFoldDB" id="A0A373A4G1"/>
<sequence>MPIPAKYSEFPEPGGLNKGPYAPVKWPHTYVTWTSANGDVIPLTGDISGRRPAGLAVQWGPSGFDLPTYDLHADQLPNMDGAMFRTTRATSRDVTIPLYIRGLDRKSLITMKNRLFSALNPHAGPGLLTVRDGDLPARHLKCFYVSGLEGNETQESAGFLHIRYALILRAMDPYWYSNSENQFDWSLKSSDVGSFLSPPKDLHRKFLNPLRIGSASLGPEGVVEVNNPSSVESWPVWSISGRATGLKVLNKTTGKSFAFSSNYTVPDDQVATVDTRPGFKNVALDDGTNLWPHLAPNPALWALAPGRNIVQVEGGDYDDKTLIRLHFTPRYLSYTGG</sequence>
<proteinExistence type="predicted"/>
<evidence type="ECO:0008006" key="3">
    <source>
        <dbReference type="Google" id="ProtNLM"/>
    </source>
</evidence>
<organism evidence="1 2">
    <name type="scientific">Kitasatospora xanthocidica</name>
    <dbReference type="NCBI Taxonomy" id="83382"/>
    <lineage>
        <taxon>Bacteria</taxon>
        <taxon>Bacillati</taxon>
        <taxon>Actinomycetota</taxon>
        <taxon>Actinomycetes</taxon>
        <taxon>Kitasatosporales</taxon>
        <taxon>Streptomycetaceae</taxon>
        <taxon>Kitasatospora</taxon>
    </lineage>
</organism>
<protein>
    <recommendedName>
        <fullName evidence="3">Phage tail family protein</fullName>
    </recommendedName>
</protein>
<dbReference type="EMBL" id="QVIG01000001">
    <property type="protein sequence ID" value="RGD62457.1"/>
    <property type="molecule type" value="Genomic_DNA"/>
</dbReference>
<comment type="caution">
    <text evidence="1">The sequence shown here is derived from an EMBL/GenBank/DDBJ whole genome shotgun (WGS) entry which is preliminary data.</text>
</comment>
<reference evidence="1 2" key="1">
    <citation type="submission" date="2018-08" db="EMBL/GenBank/DDBJ databases">
        <title>Diversity &amp; Physiological Properties of Lignin-Decomposing Actinobacteria from Soil.</title>
        <authorList>
            <person name="Roh S.G."/>
            <person name="Kim S.B."/>
        </authorList>
    </citation>
    <scope>NUCLEOTIDE SEQUENCE [LARGE SCALE GENOMIC DNA]</scope>
    <source>
        <strain evidence="1 2">MMS17-GH009</strain>
    </source>
</reference>
<name>A0A373A4G1_9ACTN</name>
<evidence type="ECO:0000313" key="1">
    <source>
        <dbReference type="EMBL" id="RGD62457.1"/>
    </source>
</evidence>
<keyword evidence="2" id="KW-1185">Reference proteome</keyword>
<accession>A0A373A4G1</accession>
<evidence type="ECO:0000313" key="2">
    <source>
        <dbReference type="Proteomes" id="UP000263377"/>
    </source>
</evidence>